<proteinExistence type="predicted"/>
<protein>
    <submittedName>
        <fullName evidence="1">Uncharacterized protein</fullName>
    </submittedName>
</protein>
<sequence>MAVRKEDGVKLISERRPLADEPFALVSGVDNAAFFRVFVSGKITVRHYLANAETFYFHGVSSLT</sequence>
<name>A0A645GXM1_9ZZZZ</name>
<accession>A0A645GXM1</accession>
<evidence type="ECO:0000313" key="1">
    <source>
        <dbReference type="EMBL" id="MPN31478.1"/>
    </source>
</evidence>
<comment type="caution">
    <text evidence="1">The sequence shown here is derived from an EMBL/GenBank/DDBJ whole genome shotgun (WGS) entry which is preliminary data.</text>
</comment>
<gene>
    <name evidence="1" type="ORF">SDC9_178952</name>
</gene>
<reference evidence="1" key="1">
    <citation type="submission" date="2019-08" db="EMBL/GenBank/DDBJ databases">
        <authorList>
            <person name="Kucharzyk K."/>
            <person name="Murdoch R.W."/>
            <person name="Higgins S."/>
            <person name="Loffler F."/>
        </authorList>
    </citation>
    <scope>NUCLEOTIDE SEQUENCE</scope>
</reference>
<dbReference type="AlphaFoldDB" id="A0A645GXM1"/>
<organism evidence="1">
    <name type="scientific">bioreactor metagenome</name>
    <dbReference type="NCBI Taxonomy" id="1076179"/>
    <lineage>
        <taxon>unclassified sequences</taxon>
        <taxon>metagenomes</taxon>
        <taxon>ecological metagenomes</taxon>
    </lineage>
</organism>
<dbReference type="EMBL" id="VSSQ01083013">
    <property type="protein sequence ID" value="MPN31478.1"/>
    <property type="molecule type" value="Genomic_DNA"/>
</dbReference>